<organism evidence="9 10">
    <name type="scientific">Candidatus Roizmanbacteria bacterium CG11_big_fil_rev_8_21_14_0_20_35_14</name>
    <dbReference type="NCBI Taxonomy" id="1974855"/>
    <lineage>
        <taxon>Bacteria</taxon>
        <taxon>Candidatus Roizmaniibacteriota</taxon>
    </lineage>
</organism>
<evidence type="ECO:0000256" key="2">
    <source>
        <dbReference type="ARBA" id="ARBA00019841"/>
    </source>
</evidence>
<dbReference type="GO" id="GO:0006310">
    <property type="term" value="P:DNA recombination"/>
    <property type="evidence" value="ECO:0007669"/>
    <property type="project" value="InterPro"/>
</dbReference>
<dbReference type="Pfam" id="PF17768">
    <property type="entry name" value="RecJ_OB"/>
    <property type="match status" value="2"/>
</dbReference>
<evidence type="ECO:0000313" key="10">
    <source>
        <dbReference type="Proteomes" id="UP000229570"/>
    </source>
</evidence>
<keyword evidence="4" id="KW-0378">Hydrolase</keyword>
<evidence type="ECO:0000259" key="6">
    <source>
        <dbReference type="Pfam" id="PF01368"/>
    </source>
</evidence>
<accession>A0A2H0KPL1</accession>
<dbReference type="InterPro" id="IPR003156">
    <property type="entry name" value="DHHA1_dom"/>
</dbReference>
<dbReference type="GO" id="GO:0003676">
    <property type="term" value="F:nucleic acid binding"/>
    <property type="evidence" value="ECO:0007669"/>
    <property type="project" value="InterPro"/>
</dbReference>
<keyword evidence="3" id="KW-0540">Nuclease</keyword>
<feature type="domain" description="RecJ OB" evidence="8">
    <location>
        <begin position="563"/>
        <end position="604"/>
    </location>
</feature>
<dbReference type="Gene3D" id="3.90.1640.30">
    <property type="match status" value="1"/>
</dbReference>
<dbReference type="InterPro" id="IPR004610">
    <property type="entry name" value="RecJ"/>
</dbReference>
<dbReference type="InterPro" id="IPR051673">
    <property type="entry name" value="SSDNA_exonuclease_RecJ"/>
</dbReference>
<dbReference type="EMBL" id="PCVL01000040">
    <property type="protein sequence ID" value="PIQ72443.1"/>
    <property type="molecule type" value="Genomic_DNA"/>
</dbReference>
<dbReference type="InterPro" id="IPR001667">
    <property type="entry name" value="DDH_dom"/>
</dbReference>
<comment type="caution">
    <text evidence="9">The sequence shown here is derived from an EMBL/GenBank/DDBJ whole genome shotgun (WGS) entry which is preliminary data.</text>
</comment>
<evidence type="ECO:0000313" key="9">
    <source>
        <dbReference type="EMBL" id="PIQ72443.1"/>
    </source>
</evidence>
<evidence type="ECO:0000256" key="5">
    <source>
        <dbReference type="ARBA" id="ARBA00022839"/>
    </source>
</evidence>
<name>A0A2H0KPL1_9BACT</name>
<dbReference type="Gene3D" id="3.10.310.30">
    <property type="match status" value="1"/>
</dbReference>
<reference evidence="9 10" key="1">
    <citation type="submission" date="2017-09" db="EMBL/GenBank/DDBJ databases">
        <title>Depth-based differentiation of microbial function through sediment-hosted aquifers and enrichment of novel symbionts in the deep terrestrial subsurface.</title>
        <authorList>
            <person name="Probst A.J."/>
            <person name="Ladd B."/>
            <person name="Jarett J.K."/>
            <person name="Geller-Mcgrath D.E."/>
            <person name="Sieber C.M."/>
            <person name="Emerson J.B."/>
            <person name="Anantharaman K."/>
            <person name="Thomas B.C."/>
            <person name="Malmstrom R."/>
            <person name="Stieglmeier M."/>
            <person name="Klingl A."/>
            <person name="Woyke T."/>
            <person name="Ryan C.M."/>
            <person name="Banfield J.F."/>
        </authorList>
    </citation>
    <scope>NUCLEOTIDE SEQUENCE [LARGE SCALE GENOMIC DNA]</scope>
    <source>
        <strain evidence="9">CG11_big_fil_rev_8_21_14_0_20_35_14</strain>
    </source>
</reference>
<dbReference type="AlphaFoldDB" id="A0A2H0KPL1"/>
<dbReference type="InterPro" id="IPR041122">
    <property type="entry name" value="RecJ_OB"/>
</dbReference>
<proteinExistence type="inferred from homology"/>
<evidence type="ECO:0000256" key="3">
    <source>
        <dbReference type="ARBA" id="ARBA00022722"/>
    </source>
</evidence>
<dbReference type="InterPro" id="IPR038763">
    <property type="entry name" value="DHH_sf"/>
</dbReference>
<dbReference type="Pfam" id="PF01368">
    <property type="entry name" value="DHH"/>
    <property type="match status" value="1"/>
</dbReference>
<dbReference type="NCBIfam" id="TIGR00644">
    <property type="entry name" value="recJ"/>
    <property type="match status" value="1"/>
</dbReference>
<dbReference type="PANTHER" id="PTHR30255">
    <property type="entry name" value="SINGLE-STRANDED-DNA-SPECIFIC EXONUCLEASE RECJ"/>
    <property type="match status" value="1"/>
</dbReference>
<keyword evidence="5 9" id="KW-0269">Exonuclease</keyword>
<dbReference type="Proteomes" id="UP000229570">
    <property type="component" value="Unassembled WGS sequence"/>
</dbReference>
<gene>
    <name evidence="9" type="primary">recJ</name>
    <name evidence="9" type="ORF">COV86_02955</name>
</gene>
<evidence type="ECO:0000256" key="4">
    <source>
        <dbReference type="ARBA" id="ARBA00022801"/>
    </source>
</evidence>
<comment type="similarity">
    <text evidence="1">Belongs to the RecJ family.</text>
</comment>
<feature type="domain" description="DDH" evidence="6">
    <location>
        <begin position="75"/>
        <end position="203"/>
    </location>
</feature>
<dbReference type="Pfam" id="PF02272">
    <property type="entry name" value="DHHA1"/>
    <property type="match status" value="1"/>
</dbReference>
<dbReference type="PANTHER" id="PTHR30255:SF2">
    <property type="entry name" value="SINGLE-STRANDED-DNA-SPECIFIC EXONUCLEASE RECJ"/>
    <property type="match status" value="1"/>
</dbReference>
<evidence type="ECO:0000259" key="8">
    <source>
        <dbReference type="Pfam" id="PF17768"/>
    </source>
</evidence>
<sequence>MKIFFKHEIKRTDKLTSKELVDLILKHRQIKNIKEFLNPPPPLSISLLDFNPKYKLYLNKVIKLLKDIKKKDKMIVVYTDYDADGITGGAILWETLYLLGFKTMPYVPDRKKEGYGFSITGIDNIIREFNPALIISVDHGITKVKEITYAKKLGIKIIVTDHHLKSDEIPNADAIFHIPALSGSGVAYFFAKEIYQSFRSRSAGEKSSEALKQNFQTDYLALASIGTIADLVPLIGPSRSLVKHGLDIFPKVKRYGLKYILKQAGIENKKITPYEVGFIIAPRINAVGRLQHAIDALRLLCTTNEKKAFDLAYKVGQTNVERQDLVKKSVEEAKKMLTKKHPQGVNQGKPTFHPAGVNLEKIIILVSNHWHEGIIGLIASKIADEFYRPTIVLTESSKTDLPAGRQAVIYKGSARSIPSFHITNFLRSLKKYLVDIGGHAQAAGFTIEEKKLKKFIKEAQKQGDELIKDKDLERIITADIKIPVSKINLELVKSLESLEPFGIGNPRPTFLSEGIISNAQLFGKNNNHLKIWVKDDLLLLRAKRSNLDLEIASSSTSSPSRDDIILELIAFNQREKIQELSRGQKINVVYTLEVDRWGGREKLRGRLSFIY</sequence>
<evidence type="ECO:0000256" key="1">
    <source>
        <dbReference type="ARBA" id="ARBA00005915"/>
    </source>
</evidence>
<feature type="domain" description="DHHA1" evidence="7">
    <location>
        <begin position="361"/>
        <end position="461"/>
    </location>
</feature>
<dbReference type="GO" id="GO:0006281">
    <property type="term" value="P:DNA repair"/>
    <property type="evidence" value="ECO:0007669"/>
    <property type="project" value="InterPro"/>
</dbReference>
<evidence type="ECO:0000259" key="7">
    <source>
        <dbReference type="Pfam" id="PF02272"/>
    </source>
</evidence>
<dbReference type="GO" id="GO:0008409">
    <property type="term" value="F:5'-3' exonuclease activity"/>
    <property type="evidence" value="ECO:0007669"/>
    <property type="project" value="InterPro"/>
</dbReference>
<dbReference type="SUPFAM" id="SSF64182">
    <property type="entry name" value="DHH phosphoesterases"/>
    <property type="match status" value="1"/>
</dbReference>
<feature type="domain" description="RecJ OB" evidence="8">
    <location>
        <begin position="479"/>
        <end position="536"/>
    </location>
</feature>
<protein>
    <recommendedName>
        <fullName evidence="2">Single-stranded-DNA-specific exonuclease RecJ</fullName>
    </recommendedName>
</protein>